<protein>
    <submittedName>
        <fullName evidence="11">Glycerol-3-phosphate acyltransferase</fullName>
    </submittedName>
</protein>
<dbReference type="AlphaFoldDB" id="A0A1I2KWH6"/>
<dbReference type="SMART" id="SM01207">
    <property type="entry name" value="G3P_acyltransf"/>
    <property type="match status" value="1"/>
</dbReference>
<evidence type="ECO:0000256" key="8">
    <source>
        <dbReference type="ARBA" id="ARBA00023209"/>
    </source>
</evidence>
<keyword evidence="5 10" id="KW-1133">Transmembrane helix</keyword>
<keyword evidence="7 10" id="KW-0472">Membrane</keyword>
<keyword evidence="9" id="KW-1208">Phospholipid metabolism</keyword>
<dbReference type="Proteomes" id="UP000198661">
    <property type="component" value="Unassembled WGS sequence"/>
</dbReference>
<gene>
    <name evidence="11" type="ORF">SAMN04488025_103114</name>
</gene>
<dbReference type="Pfam" id="PF02660">
    <property type="entry name" value="G3P_acyltransf"/>
    <property type="match status" value="1"/>
</dbReference>
<evidence type="ECO:0000256" key="2">
    <source>
        <dbReference type="ARBA" id="ARBA00022516"/>
    </source>
</evidence>
<keyword evidence="3 11" id="KW-0808">Transferase</keyword>
<dbReference type="STRING" id="201973.SAMN04488025_103114"/>
<accession>A0A1I2KWH6</accession>
<evidence type="ECO:0000313" key="12">
    <source>
        <dbReference type="Proteomes" id="UP000198661"/>
    </source>
</evidence>
<dbReference type="EMBL" id="FOOK01000003">
    <property type="protein sequence ID" value="SFF71422.1"/>
    <property type="molecule type" value="Genomic_DNA"/>
</dbReference>
<keyword evidence="6" id="KW-0443">Lipid metabolism</keyword>
<evidence type="ECO:0000256" key="10">
    <source>
        <dbReference type="SAM" id="Phobius"/>
    </source>
</evidence>
<sequence>MTYLFAVVAAYLLGSIPVRPWFGKVRKGLIRTPVAEKELWILALEMAKGILAASAGFLLAGWTGASLAAVAVVFGEIVPLGSARRRGNGAATAAGALFVLSPLLIFIGALIYFLSLLITRYPPFSILCAAIGVLLFGLILSVHLYVWLVILCLVGLILLRPGNGRNRYFSGRNPFRWRPFR</sequence>
<evidence type="ECO:0000256" key="3">
    <source>
        <dbReference type="ARBA" id="ARBA00022679"/>
    </source>
</evidence>
<proteinExistence type="predicted"/>
<evidence type="ECO:0000256" key="7">
    <source>
        <dbReference type="ARBA" id="ARBA00023136"/>
    </source>
</evidence>
<evidence type="ECO:0000256" key="1">
    <source>
        <dbReference type="ARBA" id="ARBA00022475"/>
    </source>
</evidence>
<dbReference type="GO" id="GO:0043772">
    <property type="term" value="F:acyl-phosphate glycerol-3-phosphate acyltransferase activity"/>
    <property type="evidence" value="ECO:0007669"/>
    <property type="project" value="InterPro"/>
</dbReference>
<keyword evidence="4 10" id="KW-0812">Transmembrane</keyword>
<evidence type="ECO:0000256" key="6">
    <source>
        <dbReference type="ARBA" id="ARBA00023098"/>
    </source>
</evidence>
<evidence type="ECO:0000313" key="11">
    <source>
        <dbReference type="EMBL" id="SFF71422.1"/>
    </source>
</evidence>
<evidence type="ECO:0000256" key="4">
    <source>
        <dbReference type="ARBA" id="ARBA00022692"/>
    </source>
</evidence>
<keyword evidence="12" id="KW-1185">Reference proteome</keyword>
<keyword evidence="8" id="KW-0594">Phospholipid biosynthesis</keyword>
<dbReference type="GO" id="GO:0008654">
    <property type="term" value="P:phospholipid biosynthetic process"/>
    <property type="evidence" value="ECO:0007669"/>
    <property type="project" value="UniProtKB-KW"/>
</dbReference>
<evidence type="ECO:0000256" key="5">
    <source>
        <dbReference type="ARBA" id="ARBA00022989"/>
    </source>
</evidence>
<dbReference type="RefSeq" id="WP_092035755.1">
    <property type="nucleotide sequence ID" value="NZ_FOOK01000003.1"/>
</dbReference>
<organism evidence="11 12">
    <name type="scientific">Planifilum fulgidum</name>
    <dbReference type="NCBI Taxonomy" id="201973"/>
    <lineage>
        <taxon>Bacteria</taxon>
        <taxon>Bacillati</taxon>
        <taxon>Bacillota</taxon>
        <taxon>Bacilli</taxon>
        <taxon>Bacillales</taxon>
        <taxon>Thermoactinomycetaceae</taxon>
        <taxon>Planifilum</taxon>
    </lineage>
</organism>
<evidence type="ECO:0000256" key="9">
    <source>
        <dbReference type="ARBA" id="ARBA00023264"/>
    </source>
</evidence>
<dbReference type="GO" id="GO:0005886">
    <property type="term" value="C:plasma membrane"/>
    <property type="evidence" value="ECO:0007669"/>
    <property type="project" value="InterPro"/>
</dbReference>
<feature type="transmembrane region" description="Helical" evidence="10">
    <location>
        <begin position="50"/>
        <end position="74"/>
    </location>
</feature>
<feature type="transmembrane region" description="Helical" evidence="10">
    <location>
        <begin position="95"/>
        <end position="118"/>
    </location>
</feature>
<keyword evidence="11" id="KW-0012">Acyltransferase</keyword>
<reference evidence="11 12" key="1">
    <citation type="submission" date="2016-10" db="EMBL/GenBank/DDBJ databases">
        <authorList>
            <person name="de Groot N.N."/>
        </authorList>
    </citation>
    <scope>NUCLEOTIDE SEQUENCE [LARGE SCALE GENOMIC DNA]</scope>
    <source>
        <strain evidence="11 12">DSM 44945</strain>
    </source>
</reference>
<feature type="transmembrane region" description="Helical" evidence="10">
    <location>
        <begin position="124"/>
        <end position="157"/>
    </location>
</feature>
<keyword evidence="2" id="KW-0444">Lipid biosynthesis</keyword>
<name>A0A1I2KWH6_9BACL</name>
<keyword evidence="1" id="KW-1003">Cell membrane</keyword>
<dbReference type="InterPro" id="IPR003811">
    <property type="entry name" value="G3P_acylTferase_PlsY"/>
</dbReference>
<dbReference type="OrthoDB" id="9910183at2"/>